<reference evidence="1 2" key="1">
    <citation type="journal article" date="2008" name="Nat. Biotechnol.">
        <title>Genome sequencing and analysis of the filamentous fungus Penicillium chrysogenum.</title>
        <authorList>
            <person name="van den Berg M.A."/>
            <person name="Albang R."/>
            <person name="Albermann K."/>
            <person name="Badger J.H."/>
            <person name="Daran J.-M."/>
            <person name="Driessen A.J.M."/>
            <person name="Garcia-Estrada C."/>
            <person name="Fedorova N.D."/>
            <person name="Harris D.M."/>
            <person name="Heijne W.H.M."/>
            <person name="Joardar V.S."/>
            <person name="Kiel J.A.K.W."/>
            <person name="Kovalchuk A."/>
            <person name="Martin J.F."/>
            <person name="Nierman W.C."/>
            <person name="Nijland J.G."/>
            <person name="Pronk J.T."/>
            <person name="Roubos J.A."/>
            <person name="van der Klei I.J."/>
            <person name="van Peij N.N.M.E."/>
            <person name="Veenhuis M."/>
            <person name="von Doehren H."/>
            <person name="Wagner C."/>
            <person name="Wortman J.R."/>
            <person name="Bovenberg R.A.L."/>
        </authorList>
    </citation>
    <scope>NUCLEOTIDE SEQUENCE [LARGE SCALE GENOMIC DNA]</scope>
    <source>
        <strain evidence="2">ATCC 28089 / DSM 1075 / NRRL 1951 / Wisconsin 54-1255</strain>
    </source>
</reference>
<organism evidence="1 2">
    <name type="scientific">Penicillium rubens (strain ATCC 28089 / DSM 1075 / NRRL 1951 / Wisconsin 54-1255)</name>
    <name type="common">Penicillium chrysogenum</name>
    <dbReference type="NCBI Taxonomy" id="500485"/>
    <lineage>
        <taxon>Eukaryota</taxon>
        <taxon>Fungi</taxon>
        <taxon>Dikarya</taxon>
        <taxon>Ascomycota</taxon>
        <taxon>Pezizomycotina</taxon>
        <taxon>Eurotiomycetes</taxon>
        <taxon>Eurotiomycetidae</taxon>
        <taxon>Eurotiales</taxon>
        <taxon>Aspergillaceae</taxon>
        <taxon>Penicillium</taxon>
        <taxon>Penicillium chrysogenum species complex</taxon>
    </lineage>
</organism>
<keyword evidence="2" id="KW-1185">Reference proteome</keyword>
<dbReference type="AlphaFoldDB" id="B6H2R2"/>
<gene>
    <name evidence="1" type="ORF">Pc13g15330</name>
    <name evidence="1" type="ORF">PCH_Pc13g15330</name>
</gene>
<evidence type="ECO:0000313" key="1">
    <source>
        <dbReference type="EMBL" id="CAP92602.1"/>
    </source>
</evidence>
<dbReference type="OMA" id="VSIWCHE"/>
<dbReference type="VEuPathDB" id="FungiDB:PCH_Pc13g15330"/>
<proteinExistence type="predicted"/>
<protein>
    <submittedName>
        <fullName evidence="1">Uncharacterized protein</fullName>
    </submittedName>
</protein>
<dbReference type="EMBL" id="AM920428">
    <property type="protein sequence ID" value="CAP92602.1"/>
    <property type="molecule type" value="Genomic_DNA"/>
</dbReference>
<sequence>MHVLRTIDSHKIMQIPSLQARFGEYLVSDQVTPTFKGNYPEWVHIFSGPPLSTVKTLRPYQTLSEPVRTCQISRGPPFSNVGIAAVKFKVIQSSSHLICGSSALRSIGPLIPLSLEEMIGALVFNQFSPNRLYAYCIFGMITRYESAFGPPNILASTLYDSDRDRYPYNHHPLCPIKNRLTLHRDVAEPAAQLETGRISQACIRRRSLREALKELLMSSTGFEKVREIAERSSAFQHMRSIQYRIAPVSIWCHE</sequence>
<evidence type="ECO:0000313" key="2">
    <source>
        <dbReference type="Proteomes" id="UP000000724"/>
    </source>
</evidence>
<dbReference type="HOGENOM" id="CLU_1094602_0_0_1"/>
<accession>B6H2R2</accession>
<name>B6H2R2_PENRW</name>
<dbReference type="Proteomes" id="UP000000724">
    <property type="component" value="Contig Pc00c13"/>
</dbReference>